<dbReference type="SMART" id="SM00248">
    <property type="entry name" value="ANK"/>
    <property type="match status" value="6"/>
</dbReference>
<dbReference type="Gene3D" id="1.25.40.20">
    <property type="entry name" value="Ankyrin repeat-containing domain"/>
    <property type="match status" value="2"/>
</dbReference>
<evidence type="ECO:0000313" key="6">
    <source>
        <dbReference type="Proteomes" id="UP000094444"/>
    </source>
</evidence>
<evidence type="ECO:0000256" key="3">
    <source>
        <dbReference type="SAM" id="MobiDB-lite"/>
    </source>
</evidence>
<keyword evidence="2" id="KW-0040">ANK repeat</keyword>
<gene>
    <name evidence="5" type="ORF">DHEL01_v200064</name>
</gene>
<name>A0A2P5IGB9_DIAHE</name>
<evidence type="ECO:0000259" key="4">
    <source>
        <dbReference type="Pfam" id="PF24883"/>
    </source>
</evidence>
<feature type="repeat" description="ANK" evidence="2">
    <location>
        <begin position="1030"/>
        <end position="1062"/>
    </location>
</feature>
<dbReference type="InParanoid" id="A0A2P5IGB9"/>
<dbReference type="InterPro" id="IPR056884">
    <property type="entry name" value="NPHP3-like_N"/>
</dbReference>
<feature type="compositionally biased region" description="Polar residues" evidence="3">
    <location>
        <begin position="1132"/>
        <end position="1141"/>
    </location>
</feature>
<feature type="domain" description="Nephrocystin 3-like N-terminal" evidence="4">
    <location>
        <begin position="275"/>
        <end position="419"/>
    </location>
</feature>
<feature type="repeat" description="ANK" evidence="2">
    <location>
        <begin position="1206"/>
        <end position="1238"/>
    </location>
</feature>
<dbReference type="PROSITE" id="PS50088">
    <property type="entry name" value="ANK_REPEAT"/>
    <property type="match status" value="4"/>
</dbReference>
<proteinExistence type="predicted"/>
<evidence type="ECO:0000256" key="1">
    <source>
        <dbReference type="ARBA" id="ARBA00022737"/>
    </source>
</evidence>
<dbReference type="SUPFAM" id="SSF52540">
    <property type="entry name" value="P-loop containing nucleoside triphosphate hydrolases"/>
    <property type="match status" value="1"/>
</dbReference>
<feature type="compositionally biased region" description="Low complexity" evidence="3">
    <location>
        <begin position="732"/>
        <end position="743"/>
    </location>
</feature>
<dbReference type="OrthoDB" id="7464126at2759"/>
<accession>A0A2P5IGB9</accession>
<dbReference type="InterPro" id="IPR027417">
    <property type="entry name" value="P-loop_NTPase"/>
</dbReference>
<sequence>MDMLISETGLTVVYEPESGFPVADKDLLSSLAAARRLDSPLILIAHSLGGIVVKEMLARSSASTDNRLKGVVASTAAVTFLGTPHRGSRGLATLGDRARGIANAFRMRTNPSILDALRLKTTDLERAQESFSSIWSLYNFQVKTFQEGLGLTGLNLGPFGKKVVPDDSSLLGDARERAETIQANHMEMCRFTASNDSNYLRLCGEITSVYDSITGVNAITAHPVGSQPFPVEALKMPALKNDAGELDQRGKDFLQSLAFPNMIQRMQDLEMPAEGTCEWLFKHDAFVDWVTYREQDRSCGLLWLRGKPGSGKSTLLKEAFFKTTYTDMSASEGHAASFFFNAKGENILQALLDLAQGRRAFNGEELIHWEKAELKTFFKAAIVGQKKKTIIFIDAIDECDLNSVREVVDFWRDISSRHFPTIAVNDCPEIVMEDHNNSDIVKFVRRRLELGMAAKHADRQAIQEKILEKSGGVFLWVSLVVEDMLQRNDEGKGLGFLLRHLDSVPQELEDLFSQLLTTAPLSTMVARMFQWALLPTKQLRLHEWHHVLAFIGDDPPSSLREWQQSDLYTETDEQLERRIAHLSRGLLGFNVRSSNDNSHEPADDSMSDRAGAGSLDLNTGETRVIQVIHESIRQYFMEGPGFTVLNPASAGKPLAHSHLSMVNVCLDYLAIQELDALFEARKLAQRRTKIRHVLDRAGNACASVASTAGEAGFESDFISHQESSERPAWRRASSVASFGSASSHDGGQSPVELEEHRRQTSHYFPADDTLQTLRKRPYSSEDSDHDLLDPQNLKKLRGSTEEDNIAIRWLKDQSVGDQHFSAEMASFASPESSVHGCSETLEAHTALLSYAMFELFTHAQKADAEGLDPTHVVVRLHEAAWDRWKALREDVDERTEFLYFAAYLGLSSWLRVDRVWDEDEVTSSMKLAIDFEDSNVLGTLLDAFPAMGDGYMERAIEDEDHEVIRRLVTAFPPSGFEREISKKLFAFLADEPDHVLLQAYLSRHPNRSQENDPTSSIIAMKDILERQDRKGRTALHLAVARRDIAIVSVLLRHGADVSAVDVRLRTPLHLACTNNPESTGWYLFSSPSARGAIVGLLLSHGAPVNAVDAFGQTPLLMTCSNTGSRPLAETTPHPQAPSNETNSDHEILDAVELLLSHGADPTIADSSESCPLYEACRTSLVDPPTKLYMVKKLLDYESPVNAAARGDGTPLHAACSCSEVEVVEELLHRGADPTLRDGEGRTPLHVASAQSTEEVVEIPLLLPGGLVDAVDDRECMQALHVDLTGPEPGPAWASTTAELEERAF</sequence>
<feature type="region of interest" description="Disordered" evidence="3">
    <location>
        <begin position="1122"/>
        <end position="1142"/>
    </location>
</feature>
<dbReference type="PANTHER" id="PTHR10039">
    <property type="entry name" value="AMELOGENIN"/>
    <property type="match status" value="1"/>
</dbReference>
<keyword evidence="1" id="KW-0677">Repeat</keyword>
<dbReference type="Gene3D" id="3.40.50.1820">
    <property type="entry name" value="alpha/beta hydrolase"/>
    <property type="match status" value="1"/>
</dbReference>
<organism evidence="5 6">
    <name type="scientific">Diaporthe helianthi</name>
    <dbReference type="NCBI Taxonomy" id="158607"/>
    <lineage>
        <taxon>Eukaryota</taxon>
        <taxon>Fungi</taxon>
        <taxon>Dikarya</taxon>
        <taxon>Ascomycota</taxon>
        <taxon>Pezizomycotina</taxon>
        <taxon>Sordariomycetes</taxon>
        <taxon>Sordariomycetidae</taxon>
        <taxon>Diaporthales</taxon>
        <taxon>Diaporthaceae</taxon>
        <taxon>Diaporthe</taxon>
    </lineage>
</organism>
<feature type="region of interest" description="Disordered" evidence="3">
    <location>
        <begin position="593"/>
        <end position="613"/>
    </location>
</feature>
<evidence type="ECO:0000256" key="2">
    <source>
        <dbReference type="PROSITE-ProRule" id="PRU00023"/>
    </source>
</evidence>
<dbReference type="InterPro" id="IPR029058">
    <property type="entry name" value="AB_hydrolase_fold"/>
</dbReference>
<feature type="region of interest" description="Disordered" evidence="3">
    <location>
        <begin position="729"/>
        <end position="790"/>
    </location>
</feature>
<dbReference type="InterPro" id="IPR036770">
    <property type="entry name" value="Ankyrin_rpt-contain_sf"/>
</dbReference>
<dbReference type="Proteomes" id="UP000094444">
    <property type="component" value="Unassembled WGS sequence"/>
</dbReference>
<dbReference type="SUPFAM" id="SSF53474">
    <property type="entry name" value="alpha/beta-Hydrolases"/>
    <property type="match status" value="1"/>
</dbReference>
<keyword evidence="6" id="KW-1185">Reference proteome</keyword>
<dbReference type="STRING" id="158607.A0A2P5IGB9"/>
<feature type="repeat" description="ANK" evidence="2">
    <location>
        <begin position="1239"/>
        <end position="1272"/>
    </location>
</feature>
<dbReference type="PANTHER" id="PTHR10039:SF5">
    <property type="entry name" value="NACHT DOMAIN-CONTAINING PROTEIN"/>
    <property type="match status" value="1"/>
</dbReference>
<dbReference type="PROSITE" id="PS50297">
    <property type="entry name" value="ANK_REP_REGION"/>
    <property type="match status" value="2"/>
</dbReference>
<dbReference type="SUPFAM" id="SSF48403">
    <property type="entry name" value="Ankyrin repeat"/>
    <property type="match status" value="1"/>
</dbReference>
<dbReference type="InterPro" id="IPR002110">
    <property type="entry name" value="Ankyrin_rpt"/>
</dbReference>
<evidence type="ECO:0000313" key="5">
    <source>
        <dbReference type="EMBL" id="POS81547.1"/>
    </source>
</evidence>
<reference evidence="5" key="1">
    <citation type="submission" date="2017-09" db="EMBL/GenBank/DDBJ databases">
        <title>Polyketide synthases of a Diaporthe helianthi virulent isolate.</title>
        <authorList>
            <person name="Baroncelli R."/>
        </authorList>
    </citation>
    <scope>NUCLEOTIDE SEQUENCE [LARGE SCALE GENOMIC DNA]</scope>
    <source>
        <strain evidence="5">7/96</strain>
    </source>
</reference>
<dbReference type="Gene3D" id="3.40.50.300">
    <property type="entry name" value="P-loop containing nucleotide triphosphate hydrolases"/>
    <property type="match status" value="1"/>
</dbReference>
<dbReference type="Pfam" id="PF24883">
    <property type="entry name" value="NPHP3_N"/>
    <property type="match status" value="1"/>
</dbReference>
<comment type="caution">
    <text evidence="5">The sequence shown here is derived from an EMBL/GenBank/DDBJ whole genome shotgun (WGS) entry which is preliminary data.</text>
</comment>
<feature type="repeat" description="ANK" evidence="2">
    <location>
        <begin position="1063"/>
        <end position="1109"/>
    </location>
</feature>
<protein>
    <recommendedName>
        <fullName evidence="4">Nephrocystin 3-like N-terminal domain-containing protein</fullName>
    </recommendedName>
</protein>
<dbReference type="Pfam" id="PF12796">
    <property type="entry name" value="Ank_2"/>
    <property type="match status" value="2"/>
</dbReference>
<dbReference type="EMBL" id="MAVT02000002">
    <property type="protein sequence ID" value="POS81547.1"/>
    <property type="molecule type" value="Genomic_DNA"/>
</dbReference>